<keyword evidence="7" id="KW-1185">Reference proteome</keyword>
<evidence type="ECO:0000256" key="1">
    <source>
        <dbReference type="ARBA" id="ARBA00008857"/>
    </source>
</evidence>
<evidence type="ECO:0000259" key="5">
    <source>
        <dbReference type="PROSITE" id="PS51898"/>
    </source>
</evidence>
<dbReference type="InterPro" id="IPR002104">
    <property type="entry name" value="Integrase_catalytic"/>
</dbReference>
<protein>
    <recommendedName>
        <fullName evidence="5">Tyr recombinase domain-containing protein</fullName>
    </recommendedName>
</protein>
<dbReference type="Proteomes" id="UP000001096">
    <property type="component" value="Unassembled WGS sequence"/>
</dbReference>
<evidence type="ECO:0000256" key="2">
    <source>
        <dbReference type="ARBA" id="ARBA00022908"/>
    </source>
</evidence>
<dbReference type="Pfam" id="PF02899">
    <property type="entry name" value="Phage_int_SAM_1"/>
    <property type="match status" value="1"/>
</dbReference>
<dbReference type="EMBL" id="AGWX01000005">
    <property type="protein sequence ID" value="EKS34546.1"/>
    <property type="molecule type" value="Genomic_DNA"/>
</dbReference>
<keyword evidence="4" id="KW-0233">DNA recombination</keyword>
<evidence type="ECO:0000313" key="6">
    <source>
        <dbReference type="EMBL" id="EKS34546.1"/>
    </source>
</evidence>
<dbReference type="RefSeq" id="WP_006023157.1">
    <property type="nucleotide sequence ID" value="NZ_KB375284.1"/>
</dbReference>
<dbReference type="PANTHER" id="PTHR30349">
    <property type="entry name" value="PHAGE INTEGRASE-RELATED"/>
    <property type="match status" value="1"/>
</dbReference>
<dbReference type="PATRIC" id="fig|883078.3.peg.4600"/>
<keyword evidence="2" id="KW-0229">DNA integration</keyword>
<dbReference type="InterPro" id="IPR011010">
    <property type="entry name" value="DNA_brk_join_enz"/>
</dbReference>
<dbReference type="GO" id="GO:0015074">
    <property type="term" value="P:DNA integration"/>
    <property type="evidence" value="ECO:0007669"/>
    <property type="project" value="UniProtKB-KW"/>
</dbReference>
<accession>K8NZA9</accession>
<sequence>MIEPWKHPRSEILWFRRRIPKQFVEMMGRREIKFSLGTRDPDEARLRCAEENLKLERMWREQVKPRPFGIRLDYKDVVALAGEFYEEKIAGHDRNPGKAEEWEASIARDRELRRRRSFPLTPAQYRQWLYGKEADAFLSRKGITLDLATHDAFLKEFAEANCQAEQALARNAAGNFSPDPNKDRFPKRSGPFATKPVGELWEEFVKDRRISKATQKKYRAYLDALTLRIKTDNMAAVTEGHLSEWVDELKGKLARKTLKEGYVAALKSFFGWAMRNKKLPANPAADLYVEMPAQDPPKKRGFTNAEARMILSASLAPFSELMAKENVAARRWVPWLCAYTGARVNEITQMRSRDVMVVDGLDCVRITPEAGTVKDAKERIVPLHPHLIDMGFVKFARSRPKSAPLFYSLERQRGSDRKNPTYASVGNKLAEWVRNLGITDPRVAPNHGWRHRFKTVARRAKMDRFIVHVIQGHAIKAVGDDYGEVEPEVMYSEIVKHPRYDVVASGSTDRRRRGPGQAR</sequence>
<dbReference type="Gene3D" id="1.10.443.10">
    <property type="entry name" value="Intergrase catalytic core"/>
    <property type="match status" value="1"/>
</dbReference>
<dbReference type="GO" id="GO:0003677">
    <property type="term" value="F:DNA binding"/>
    <property type="evidence" value="ECO:0007669"/>
    <property type="project" value="UniProtKB-KW"/>
</dbReference>
<dbReference type="Pfam" id="PF00589">
    <property type="entry name" value="Phage_integrase"/>
    <property type="match status" value="1"/>
</dbReference>
<dbReference type="Pfam" id="PF20172">
    <property type="entry name" value="DUF6538"/>
    <property type="match status" value="1"/>
</dbReference>
<dbReference type="InterPro" id="IPR013762">
    <property type="entry name" value="Integrase-like_cat_sf"/>
</dbReference>
<gene>
    <name evidence="6" type="ORF">HMPREF9695_04456</name>
</gene>
<proteinExistence type="inferred from homology"/>
<feature type="domain" description="Tyr recombinase" evidence="5">
    <location>
        <begin position="297"/>
        <end position="495"/>
    </location>
</feature>
<comment type="caution">
    <text evidence="6">The sequence shown here is derived from an EMBL/GenBank/DDBJ whole genome shotgun (WGS) entry which is preliminary data.</text>
</comment>
<organism evidence="6 7">
    <name type="scientific">Afipia broomeae ATCC 49717</name>
    <dbReference type="NCBI Taxonomy" id="883078"/>
    <lineage>
        <taxon>Bacteria</taxon>
        <taxon>Pseudomonadati</taxon>
        <taxon>Pseudomonadota</taxon>
        <taxon>Alphaproteobacteria</taxon>
        <taxon>Hyphomicrobiales</taxon>
        <taxon>Nitrobacteraceae</taxon>
        <taxon>Afipia</taxon>
    </lineage>
</organism>
<name>K8NZA9_9BRAD</name>
<dbReference type="eggNOG" id="COG0582">
    <property type="taxonomic scope" value="Bacteria"/>
</dbReference>
<evidence type="ECO:0000256" key="3">
    <source>
        <dbReference type="ARBA" id="ARBA00023125"/>
    </source>
</evidence>
<dbReference type="AlphaFoldDB" id="K8NZA9"/>
<dbReference type="PROSITE" id="PS51898">
    <property type="entry name" value="TYR_RECOMBINASE"/>
    <property type="match status" value="1"/>
</dbReference>
<dbReference type="InterPro" id="IPR046668">
    <property type="entry name" value="DUF6538"/>
</dbReference>
<dbReference type="InterPro" id="IPR004107">
    <property type="entry name" value="Integrase_SAM-like_N"/>
</dbReference>
<dbReference type="InterPro" id="IPR010998">
    <property type="entry name" value="Integrase_recombinase_N"/>
</dbReference>
<dbReference type="InterPro" id="IPR050090">
    <property type="entry name" value="Tyrosine_recombinase_XerCD"/>
</dbReference>
<reference evidence="6 7" key="1">
    <citation type="submission" date="2012-04" db="EMBL/GenBank/DDBJ databases">
        <title>The Genome Sequence of Afipia broomeae ATCC 49717.</title>
        <authorList>
            <consortium name="The Broad Institute Genome Sequencing Platform"/>
            <person name="Earl A."/>
            <person name="Ward D."/>
            <person name="Feldgarden M."/>
            <person name="Gevers D."/>
            <person name="Huys G."/>
            <person name="Walker B."/>
            <person name="Young S.K."/>
            <person name="Zeng Q."/>
            <person name="Gargeya S."/>
            <person name="Fitzgerald M."/>
            <person name="Haas B."/>
            <person name="Abouelleil A."/>
            <person name="Alvarado L."/>
            <person name="Arachchi H.M."/>
            <person name="Berlin A."/>
            <person name="Chapman S.B."/>
            <person name="Goldberg J."/>
            <person name="Griggs A."/>
            <person name="Gujja S."/>
            <person name="Hansen M."/>
            <person name="Howarth C."/>
            <person name="Imamovic A."/>
            <person name="Larimer J."/>
            <person name="McCowen C."/>
            <person name="Montmayeur A."/>
            <person name="Murphy C."/>
            <person name="Neiman D."/>
            <person name="Pearson M."/>
            <person name="Priest M."/>
            <person name="Roberts A."/>
            <person name="Saif S."/>
            <person name="Shea T."/>
            <person name="Sisk P."/>
            <person name="Sykes S."/>
            <person name="Wortman J."/>
            <person name="Nusbaum C."/>
            <person name="Birren B."/>
        </authorList>
    </citation>
    <scope>NUCLEOTIDE SEQUENCE [LARGE SCALE GENOMIC DNA]</scope>
    <source>
        <strain evidence="6 7">ATCC 49717</strain>
    </source>
</reference>
<evidence type="ECO:0000256" key="4">
    <source>
        <dbReference type="ARBA" id="ARBA00023172"/>
    </source>
</evidence>
<dbReference type="Gene3D" id="1.10.150.130">
    <property type="match status" value="1"/>
</dbReference>
<comment type="similarity">
    <text evidence="1">Belongs to the 'phage' integrase family.</text>
</comment>
<dbReference type="PANTHER" id="PTHR30349:SF41">
    <property type="entry name" value="INTEGRASE_RECOMBINASE PROTEIN MJ0367-RELATED"/>
    <property type="match status" value="1"/>
</dbReference>
<dbReference type="HOGENOM" id="CLU_022238_2_0_5"/>
<dbReference type="SUPFAM" id="SSF56349">
    <property type="entry name" value="DNA breaking-rejoining enzymes"/>
    <property type="match status" value="1"/>
</dbReference>
<dbReference type="GO" id="GO:0006310">
    <property type="term" value="P:DNA recombination"/>
    <property type="evidence" value="ECO:0007669"/>
    <property type="project" value="UniProtKB-KW"/>
</dbReference>
<keyword evidence="3" id="KW-0238">DNA-binding</keyword>
<evidence type="ECO:0000313" key="7">
    <source>
        <dbReference type="Proteomes" id="UP000001096"/>
    </source>
</evidence>